<feature type="transmembrane region" description="Helical" evidence="1">
    <location>
        <begin position="118"/>
        <end position="138"/>
    </location>
</feature>
<comment type="caution">
    <text evidence="2">The sequence shown here is derived from an EMBL/GenBank/DDBJ whole genome shotgun (WGS) entry which is preliminary data.</text>
</comment>
<organism evidence="2 3">
    <name type="scientific">Lojkania enalia</name>
    <dbReference type="NCBI Taxonomy" id="147567"/>
    <lineage>
        <taxon>Eukaryota</taxon>
        <taxon>Fungi</taxon>
        <taxon>Dikarya</taxon>
        <taxon>Ascomycota</taxon>
        <taxon>Pezizomycotina</taxon>
        <taxon>Dothideomycetes</taxon>
        <taxon>Pleosporomycetidae</taxon>
        <taxon>Pleosporales</taxon>
        <taxon>Pleosporales incertae sedis</taxon>
        <taxon>Lojkania</taxon>
    </lineage>
</organism>
<feature type="transmembrane region" description="Helical" evidence="1">
    <location>
        <begin position="230"/>
        <end position="250"/>
    </location>
</feature>
<gene>
    <name evidence="2" type="ORF">CC78DRAFT_613981</name>
</gene>
<evidence type="ECO:0000313" key="2">
    <source>
        <dbReference type="EMBL" id="KAF2267548.1"/>
    </source>
</evidence>
<feature type="transmembrane region" description="Helical" evidence="1">
    <location>
        <begin position="262"/>
        <end position="281"/>
    </location>
</feature>
<keyword evidence="1" id="KW-1133">Transmembrane helix</keyword>
<proteinExistence type="predicted"/>
<keyword evidence="3" id="KW-1185">Reference proteome</keyword>
<evidence type="ECO:0000256" key="1">
    <source>
        <dbReference type="SAM" id="Phobius"/>
    </source>
</evidence>
<feature type="transmembrane region" description="Helical" evidence="1">
    <location>
        <begin position="326"/>
        <end position="345"/>
    </location>
</feature>
<accession>A0A9P4KF41</accession>
<keyword evidence="1" id="KW-0472">Membrane</keyword>
<dbReference type="OrthoDB" id="3789878at2759"/>
<protein>
    <submittedName>
        <fullName evidence="2">Uncharacterized protein</fullName>
    </submittedName>
</protein>
<dbReference type="Proteomes" id="UP000800093">
    <property type="component" value="Unassembled WGS sequence"/>
</dbReference>
<feature type="transmembrane region" description="Helical" evidence="1">
    <location>
        <begin position="187"/>
        <end position="210"/>
    </location>
</feature>
<evidence type="ECO:0000313" key="3">
    <source>
        <dbReference type="Proteomes" id="UP000800093"/>
    </source>
</evidence>
<feature type="transmembrane region" description="Helical" evidence="1">
    <location>
        <begin position="144"/>
        <end position="166"/>
    </location>
</feature>
<keyword evidence="1" id="KW-0812">Transmembrane</keyword>
<sequence length="362" mass="41818">MPRIKTLVPLDMRMKQRTAMETSPVSWQSAFWSLPPIAINAMMQPSGRVFSYDLSLRTYLRSSPIVCILDATLITIRFATYLCITHSPFTAASRVIAIRNEDIGNAESWGFQHLEQSVFLRGFLFIAGVLPQIIKLLACSGLPWTQTWACFYLAPFVVVEAIHVLAQYESEAPDISKGNSLEKLDWWLARGEQILGAMAILLQLAVLALVDLAGIPPDPIIFQRWKFRTFRLIGHFISVFIYLPFILFHFEDSIRSRSRRNRWIVLSILVINVTLLTLHALNYRFSQMYFMWSILISVFSWLLFSFDGLKKHVLLCSLGNNGWQNVLVFDFFCRILCFSLFWYIWYYDSTGTAKPNWADYFG</sequence>
<reference evidence="3" key="1">
    <citation type="journal article" date="2020" name="Stud. Mycol.">
        <title>101 Dothideomycetes genomes: A test case for predicting lifestyles and emergence of pathogens.</title>
        <authorList>
            <person name="Haridas S."/>
            <person name="Albert R."/>
            <person name="Binder M."/>
            <person name="Bloem J."/>
            <person name="LaButti K."/>
            <person name="Salamov A."/>
            <person name="Andreopoulos B."/>
            <person name="Baker S."/>
            <person name="Barry K."/>
            <person name="Bills G."/>
            <person name="Bluhm B."/>
            <person name="Cannon C."/>
            <person name="Castanera R."/>
            <person name="Culley D."/>
            <person name="Daum C."/>
            <person name="Ezra D."/>
            <person name="Gonzalez J."/>
            <person name="Henrissat B."/>
            <person name="Kuo A."/>
            <person name="Liang C."/>
            <person name="Lipzen A."/>
            <person name="Lutzoni F."/>
            <person name="Magnuson J."/>
            <person name="Mondo S."/>
            <person name="Nolan M."/>
            <person name="Ohm R."/>
            <person name="Pangilinan J."/>
            <person name="Park H.-J."/>
            <person name="Ramirez L."/>
            <person name="Alfaro M."/>
            <person name="Sun H."/>
            <person name="Tritt A."/>
            <person name="Yoshinaga Y."/>
            <person name="Zwiers L.-H."/>
            <person name="Turgeon B."/>
            <person name="Goodwin S."/>
            <person name="Spatafora J."/>
            <person name="Crous P."/>
            <person name="Grigoriev I."/>
        </authorList>
    </citation>
    <scope>NUCLEOTIDE SEQUENCE [LARGE SCALE GENOMIC DNA]</scope>
    <source>
        <strain evidence="3">CBS 304.66</strain>
    </source>
</reference>
<dbReference type="EMBL" id="ML986590">
    <property type="protein sequence ID" value="KAF2267548.1"/>
    <property type="molecule type" value="Genomic_DNA"/>
</dbReference>
<feature type="transmembrane region" description="Helical" evidence="1">
    <location>
        <begin position="287"/>
        <end position="306"/>
    </location>
</feature>
<name>A0A9P4KF41_9PLEO</name>
<dbReference type="AlphaFoldDB" id="A0A9P4KF41"/>